<dbReference type="OrthoDB" id="852204at2759"/>
<gene>
    <name evidence="2" type="ORF">Tsubulata_033993</name>
</gene>
<evidence type="ECO:0000313" key="3">
    <source>
        <dbReference type="Proteomes" id="UP001141552"/>
    </source>
</evidence>
<evidence type="ECO:0000313" key="2">
    <source>
        <dbReference type="EMBL" id="KAJ4846114.1"/>
    </source>
</evidence>
<keyword evidence="3" id="KW-1185">Reference proteome</keyword>
<dbReference type="PANTHER" id="PTHR35218:SF9">
    <property type="entry name" value="ENDONUCLEASE_EXONUCLEASE_PHOSPHATASE DOMAIN-CONTAINING PROTEIN"/>
    <property type="match status" value="1"/>
</dbReference>
<protein>
    <recommendedName>
        <fullName evidence="1">Endonuclease/exonuclease/phosphatase domain-containing protein</fullName>
    </recommendedName>
</protein>
<dbReference type="GO" id="GO:0003824">
    <property type="term" value="F:catalytic activity"/>
    <property type="evidence" value="ECO:0007669"/>
    <property type="project" value="InterPro"/>
</dbReference>
<proteinExistence type="predicted"/>
<organism evidence="2 3">
    <name type="scientific">Turnera subulata</name>
    <dbReference type="NCBI Taxonomy" id="218843"/>
    <lineage>
        <taxon>Eukaryota</taxon>
        <taxon>Viridiplantae</taxon>
        <taxon>Streptophyta</taxon>
        <taxon>Embryophyta</taxon>
        <taxon>Tracheophyta</taxon>
        <taxon>Spermatophyta</taxon>
        <taxon>Magnoliopsida</taxon>
        <taxon>eudicotyledons</taxon>
        <taxon>Gunneridae</taxon>
        <taxon>Pentapetalae</taxon>
        <taxon>rosids</taxon>
        <taxon>fabids</taxon>
        <taxon>Malpighiales</taxon>
        <taxon>Passifloraceae</taxon>
        <taxon>Turnera</taxon>
    </lineage>
</organism>
<feature type="domain" description="Endonuclease/exonuclease/phosphatase" evidence="1">
    <location>
        <begin position="6"/>
        <end position="183"/>
    </location>
</feature>
<accession>A0A9Q0GCG1</accession>
<sequence length="200" mass="22959">MMLLDWNCQGIGRSLTVKALRGLLVQYGPSVMFLIETQNRGSKVERLRRMFRFPNAFYVDAIGKAGGLALWWDESTSVEVLSSSFSFIDTCITLIEKDVRRFSTFIYGLPVRKGRVELWEEISSLRPSTSAIWFLVGDLNTILSEDEKEGGRSTYRKDIEDFNAFVYHNGLLDLGFKGLTYTWSNQRMGEEEVKEKLDRA</sequence>
<reference evidence="2" key="1">
    <citation type="submission" date="2022-02" db="EMBL/GenBank/DDBJ databases">
        <authorList>
            <person name="Henning P.M."/>
            <person name="McCubbin A.G."/>
            <person name="Shore J.S."/>
        </authorList>
    </citation>
    <scope>NUCLEOTIDE SEQUENCE</scope>
    <source>
        <strain evidence="2">F60SS</strain>
        <tissue evidence="2">Leaves</tissue>
    </source>
</reference>
<evidence type="ECO:0000259" key="1">
    <source>
        <dbReference type="Pfam" id="PF03372"/>
    </source>
</evidence>
<reference evidence="2" key="2">
    <citation type="journal article" date="2023" name="Plants (Basel)">
        <title>Annotation of the Turnera subulata (Passifloraceae) Draft Genome Reveals the S-Locus Evolved after the Divergence of Turneroideae from Passifloroideae in a Stepwise Manner.</title>
        <authorList>
            <person name="Henning P.M."/>
            <person name="Roalson E.H."/>
            <person name="Mir W."/>
            <person name="McCubbin A.G."/>
            <person name="Shore J.S."/>
        </authorList>
    </citation>
    <scope>NUCLEOTIDE SEQUENCE</scope>
    <source>
        <strain evidence="2">F60SS</strain>
    </source>
</reference>
<comment type="caution">
    <text evidence="2">The sequence shown here is derived from an EMBL/GenBank/DDBJ whole genome shotgun (WGS) entry which is preliminary data.</text>
</comment>
<dbReference type="Gene3D" id="3.60.10.10">
    <property type="entry name" value="Endonuclease/exonuclease/phosphatase"/>
    <property type="match status" value="1"/>
</dbReference>
<dbReference type="EMBL" id="JAKUCV010001508">
    <property type="protein sequence ID" value="KAJ4846114.1"/>
    <property type="molecule type" value="Genomic_DNA"/>
</dbReference>
<dbReference type="InterPro" id="IPR036691">
    <property type="entry name" value="Endo/exonu/phosph_ase_sf"/>
</dbReference>
<name>A0A9Q0GCG1_9ROSI</name>
<dbReference type="AlphaFoldDB" id="A0A9Q0GCG1"/>
<dbReference type="InterPro" id="IPR005135">
    <property type="entry name" value="Endo/exonuclease/phosphatase"/>
</dbReference>
<dbReference type="SUPFAM" id="SSF56219">
    <property type="entry name" value="DNase I-like"/>
    <property type="match status" value="1"/>
</dbReference>
<dbReference type="Proteomes" id="UP001141552">
    <property type="component" value="Unassembled WGS sequence"/>
</dbReference>
<dbReference type="Pfam" id="PF03372">
    <property type="entry name" value="Exo_endo_phos"/>
    <property type="match status" value="1"/>
</dbReference>
<dbReference type="PANTHER" id="PTHR35218">
    <property type="entry name" value="RNASE H DOMAIN-CONTAINING PROTEIN"/>
    <property type="match status" value="1"/>
</dbReference>